<evidence type="ECO:0000313" key="2">
    <source>
        <dbReference type="Proteomes" id="UP000308197"/>
    </source>
</evidence>
<dbReference type="AlphaFoldDB" id="A0A5C3P2F5"/>
<protein>
    <submittedName>
        <fullName evidence="1">Uncharacterized protein</fullName>
    </submittedName>
</protein>
<name>A0A5C3P2F5_9APHY</name>
<evidence type="ECO:0000313" key="1">
    <source>
        <dbReference type="EMBL" id="TFK82480.1"/>
    </source>
</evidence>
<dbReference type="InParanoid" id="A0A5C3P2F5"/>
<dbReference type="STRING" id="1314778.A0A5C3P2F5"/>
<reference evidence="1 2" key="1">
    <citation type="journal article" date="2019" name="Nat. Ecol. Evol.">
        <title>Megaphylogeny resolves global patterns of mushroom evolution.</title>
        <authorList>
            <person name="Varga T."/>
            <person name="Krizsan K."/>
            <person name="Foldi C."/>
            <person name="Dima B."/>
            <person name="Sanchez-Garcia M."/>
            <person name="Sanchez-Ramirez S."/>
            <person name="Szollosi G.J."/>
            <person name="Szarkandi J.G."/>
            <person name="Papp V."/>
            <person name="Albert L."/>
            <person name="Andreopoulos W."/>
            <person name="Angelini C."/>
            <person name="Antonin V."/>
            <person name="Barry K.W."/>
            <person name="Bougher N.L."/>
            <person name="Buchanan P."/>
            <person name="Buyck B."/>
            <person name="Bense V."/>
            <person name="Catcheside P."/>
            <person name="Chovatia M."/>
            <person name="Cooper J."/>
            <person name="Damon W."/>
            <person name="Desjardin D."/>
            <person name="Finy P."/>
            <person name="Geml J."/>
            <person name="Haridas S."/>
            <person name="Hughes K."/>
            <person name="Justo A."/>
            <person name="Karasinski D."/>
            <person name="Kautmanova I."/>
            <person name="Kiss B."/>
            <person name="Kocsube S."/>
            <person name="Kotiranta H."/>
            <person name="LaButti K.M."/>
            <person name="Lechner B.E."/>
            <person name="Liimatainen K."/>
            <person name="Lipzen A."/>
            <person name="Lukacs Z."/>
            <person name="Mihaltcheva S."/>
            <person name="Morgado L.N."/>
            <person name="Niskanen T."/>
            <person name="Noordeloos M.E."/>
            <person name="Ohm R.A."/>
            <person name="Ortiz-Santana B."/>
            <person name="Ovrebo C."/>
            <person name="Racz N."/>
            <person name="Riley R."/>
            <person name="Savchenko A."/>
            <person name="Shiryaev A."/>
            <person name="Soop K."/>
            <person name="Spirin V."/>
            <person name="Szebenyi C."/>
            <person name="Tomsovsky M."/>
            <person name="Tulloss R.E."/>
            <person name="Uehling J."/>
            <person name="Grigoriev I.V."/>
            <person name="Vagvolgyi C."/>
            <person name="Papp T."/>
            <person name="Martin F.M."/>
            <person name="Miettinen O."/>
            <person name="Hibbett D.S."/>
            <person name="Nagy L.G."/>
        </authorList>
    </citation>
    <scope>NUCLEOTIDE SEQUENCE [LARGE SCALE GENOMIC DNA]</scope>
    <source>
        <strain evidence="1 2">HHB13444</strain>
    </source>
</reference>
<dbReference type="EMBL" id="ML211482">
    <property type="protein sequence ID" value="TFK82480.1"/>
    <property type="molecule type" value="Genomic_DNA"/>
</dbReference>
<sequence>MEGWSATAHVRDSLRNDTGYVTSFLSAGWTNDQITIGNLIYLAIITGRIPILPPFTSYINSNPMPFSQIFDVPRMVLALNTPILEWHMVKDLELARSQNTYDELGCWNVWEAVDLHPPENERGPRGSVTPSLLNLDISYTRVPKSVKLIPDYEHDSHSTYWSLARLAFPEERKRILDRPDEHPTRPSERSRVMIPPDEQLACYDFLYFLCAAEPYDAFERDYSPMWRDVMLHARWTRETKELAQGYIRKTLHLEPDATIPPFITIHARHGDFSGWCGDVPTSECFAPLSVFARRVREIQDELRERHGIYVHHVLMTSDEKDPLWWESVRERGWIRVDHDKLGTAQEHGNWYPVIVDAVIQSLGMGFIGTERSTFSHMARMRVNDWNHGATRMVKWGKVGADDH</sequence>
<dbReference type="Gene3D" id="3.40.50.11350">
    <property type="match status" value="1"/>
</dbReference>
<dbReference type="Proteomes" id="UP000308197">
    <property type="component" value="Unassembled WGS sequence"/>
</dbReference>
<gene>
    <name evidence="1" type="ORF">K466DRAFT_556507</name>
</gene>
<dbReference type="CDD" id="cd11296">
    <property type="entry name" value="O-FucT_like"/>
    <property type="match status" value="1"/>
</dbReference>
<accession>A0A5C3P2F5</accession>
<keyword evidence="2" id="KW-1185">Reference proteome</keyword>
<proteinExistence type="predicted"/>
<organism evidence="1 2">
    <name type="scientific">Polyporus arcularius HHB13444</name>
    <dbReference type="NCBI Taxonomy" id="1314778"/>
    <lineage>
        <taxon>Eukaryota</taxon>
        <taxon>Fungi</taxon>
        <taxon>Dikarya</taxon>
        <taxon>Basidiomycota</taxon>
        <taxon>Agaricomycotina</taxon>
        <taxon>Agaricomycetes</taxon>
        <taxon>Polyporales</taxon>
        <taxon>Polyporaceae</taxon>
        <taxon>Polyporus</taxon>
    </lineage>
</organism>